<keyword evidence="2" id="KW-0472">Membrane</keyword>
<protein>
    <recommendedName>
        <fullName evidence="6">Transmembrane protein, (DUF1191)</fullName>
    </recommendedName>
</protein>
<keyword evidence="5" id="KW-1185">Reference proteome</keyword>
<evidence type="ECO:0008006" key="6">
    <source>
        <dbReference type="Google" id="ProtNLM"/>
    </source>
</evidence>
<evidence type="ECO:0000256" key="1">
    <source>
        <dbReference type="SAM" id="MobiDB-lite"/>
    </source>
</evidence>
<dbReference type="AlphaFoldDB" id="A0AAU9T1Y2"/>
<name>A0AAU9T1Y2_THLAR</name>
<dbReference type="Pfam" id="PF06697">
    <property type="entry name" value="DUF1191"/>
    <property type="match status" value="1"/>
</dbReference>
<dbReference type="PANTHER" id="PTHR33512:SF8">
    <property type="entry name" value="PROTEIN, PUTATIVE (DUF1191)-RELATED"/>
    <property type="match status" value="1"/>
</dbReference>
<dbReference type="Proteomes" id="UP000836841">
    <property type="component" value="Chromosome 7"/>
</dbReference>
<feature type="transmembrane region" description="Helical" evidence="2">
    <location>
        <begin position="263"/>
        <end position="287"/>
    </location>
</feature>
<sequence>MDSFSFCKSRIFIIIIIITILLLSFHQSESQSIQSTHLLDLMIRDYTIRNFKLNLDTGTTQKIHLPSNFSGIDIDTVKLRCGSLRRYGARIGEFHIGSGVTVEPCPERVMLVRQNLGSNWSSIYSTGYNLTGYNYQLVSPVLGLLAYNANPDGVATNPFEVNVAGTDQNPILIDFLNSTESGNLNSKTTKKNSSVLCACFTSNGSTTFSDQVSPYVCKGTRQGHYALVMTIESRRKDDGGGMVTSSTEVNEGGGGGKLSRWKVAVGSVIGSGIGAILLGMLVVAMLVKVKKKAEREEMERRAYEEEALQVSMVGHVRAPTASGTRTLPISADDRYKNSHLNHYP</sequence>
<keyword evidence="2" id="KW-1133">Transmembrane helix</keyword>
<dbReference type="EMBL" id="OU466863">
    <property type="protein sequence ID" value="CAH2078214.1"/>
    <property type="molecule type" value="Genomic_DNA"/>
</dbReference>
<gene>
    <name evidence="4" type="ORF">TAV2_LOCUS23700</name>
</gene>
<feature type="region of interest" description="Disordered" evidence="1">
    <location>
        <begin position="319"/>
        <end position="344"/>
    </location>
</feature>
<reference evidence="4 5" key="1">
    <citation type="submission" date="2022-03" db="EMBL/GenBank/DDBJ databases">
        <authorList>
            <person name="Nunn A."/>
            <person name="Chopra R."/>
            <person name="Nunn A."/>
            <person name="Contreras Garrido A."/>
        </authorList>
    </citation>
    <scope>NUCLEOTIDE SEQUENCE [LARGE SCALE GENOMIC DNA]</scope>
</reference>
<evidence type="ECO:0000256" key="3">
    <source>
        <dbReference type="SAM" id="SignalP"/>
    </source>
</evidence>
<dbReference type="InterPro" id="IPR010605">
    <property type="entry name" value="DUF1191"/>
</dbReference>
<evidence type="ECO:0000313" key="4">
    <source>
        <dbReference type="EMBL" id="CAH2078214.1"/>
    </source>
</evidence>
<feature type="signal peptide" evidence="3">
    <location>
        <begin position="1"/>
        <end position="30"/>
    </location>
</feature>
<feature type="chain" id="PRO_5043695424" description="Transmembrane protein, (DUF1191)" evidence="3">
    <location>
        <begin position="31"/>
        <end position="344"/>
    </location>
</feature>
<dbReference type="GO" id="GO:0016020">
    <property type="term" value="C:membrane"/>
    <property type="evidence" value="ECO:0007669"/>
    <property type="project" value="TreeGrafter"/>
</dbReference>
<evidence type="ECO:0000256" key="2">
    <source>
        <dbReference type="SAM" id="Phobius"/>
    </source>
</evidence>
<keyword evidence="3" id="KW-0732">Signal</keyword>
<organism evidence="4 5">
    <name type="scientific">Thlaspi arvense</name>
    <name type="common">Field penny-cress</name>
    <dbReference type="NCBI Taxonomy" id="13288"/>
    <lineage>
        <taxon>Eukaryota</taxon>
        <taxon>Viridiplantae</taxon>
        <taxon>Streptophyta</taxon>
        <taxon>Embryophyta</taxon>
        <taxon>Tracheophyta</taxon>
        <taxon>Spermatophyta</taxon>
        <taxon>Magnoliopsida</taxon>
        <taxon>eudicotyledons</taxon>
        <taxon>Gunneridae</taxon>
        <taxon>Pentapetalae</taxon>
        <taxon>rosids</taxon>
        <taxon>malvids</taxon>
        <taxon>Brassicales</taxon>
        <taxon>Brassicaceae</taxon>
        <taxon>Thlaspideae</taxon>
        <taxon>Thlaspi</taxon>
    </lineage>
</organism>
<accession>A0AAU9T1Y2</accession>
<dbReference type="PANTHER" id="PTHR33512">
    <property type="entry name" value="PROTEIN, PUTATIVE (DUF1191)-RELATED"/>
    <property type="match status" value="1"/>
</dbReference>
<proteinExistence type="predicted"/>
<keyword evidence="2" id="KW-0812">Transmembrane</keyword>
<evidence type="ECO:0000313" key="5">
    <source>
        <dbReference type="Proteomes" id="UP000836841"/>
    </source>
</evidence>